<dbReference type="OrthoDB" id="9794645at2"/>
<dbReference type="PROSITE" id="PS51257">
    <property type="entry name" value="PROKAR_LIPOPROTEIN"/>
    <property type="match status" value="1"/>
</dbReference>
<dbReference type="RefSeq" id="WP_092018314.1">
    <property type="nucleotide sequence ID" value="NZ_FOXH01000010.1"/>
</dbReference>
<accession>A0A1I5VYC0</accession>
<dbReference type="EMBL" id="FOXH01000010">
    <property type="protein sequence ID" value="SFQ12006.1"/>
    <property type="molecule type" value="Genomic_DNA"/>
</dbReference>
<reference evidence="1 2" key="1">
    <citation type="submission" date="2016-10" db="EMBL/GenBank/DDBJ databases">
        <authorList>
            <person name="de Groot N.N."/>
        </authorList>
    </citation>
    <scope>NUCLEOTIDE SEQUENCE [LARGE SCALE GENOMIC DNA]</scope>
    <source>
        <strain evidence="2">E92,LMG 26720,CCM 7988</strain>
    </source>
</reference>
<protein>
    <recommendedName>
        <fullName evidence="3">DUF3089 domain-containing protein</fullName>
    </recommendedName>
</protein>
<proteinExistence type="predicted"/>
<dbReference type="SUPFAM" id="SSF53474">
    <property type="entry name" value="alpha/beta-Hydrolases"/>
    <property type="match status" value="1"/>
</dbReference>
<keyword evidence="2" id="KW-1185">Reference proteome</keyword>
<evidence type="ECO:0000313" key="2">
    <source>
        <dbReference type="Proteomes" id="UP000199306"/>
    </source>
</evidence>
<dbReference type="Pfam" id="PF11288">
    <property type="entry name" value="DUF3089"/>
    <property type="match status" value="1"/>
</dbReference>
<dbReference type="STRING" id="1079859.SAMN04515674_110116"/>
<name>A0A1I5VYC0_9BACT</name>
<evidence type="ECO:0000313" key="1">
    <source>
        <dbReference type="EMBL" id="SFQ12006.1"/>
    </source>
</evidence>
<dbReference type="InterPro" id="IPR029058">
    <property type="entry name" value="AB_hydrolase_fold"/>
</dbReference>
<evidence type="ECO:0008006" key="3">
    <source>
        <dbReference type="Google" id="ProtNLM"/>
    </source>
</evidence>
<gene>
    <name evidence="1" type="ORF">SAMN04515674_110116</name>
</gene>
<sequence length="343" mass="39510">MKNLIILLITISLVSCKKNLTIIKEDFNHTSVPPRPDYSREENWASLPSKVDPADSIPVNSNLKNEQATALADVFFVHPTIFTGEPKDQYIWNADVNNAEMNQNVDYSTILNQASVFNGSCKIYAPRYRQAHYFAFFTKNHQDRDNALNLAYEDVKSAFEYYLRNYNHGRPVIIASHSQGTVHATRLIKEFFDEKPLQTQLVAAYLIGISTSYNSFTNIKPCKSAKEVGCFVSWNTFTRDYYPSWYENGLRSSVSTNPLTWSLDENYAPKELNKGGVGLRFRMIPELTDAQNHQGMLWISQPYIKGRFLLKTKVWHKADINFFYMSIRENAALRIDNFLKEAH</sequence>
<dbReference type="Proteomes" id="UP000199306">
    <property type="component" value="Unassembled WGS sequence"/>
</dbReference>
<dbReference type="AlphaFoldDB" id="A0A1I5VYC0"/>
<organism evidence="1 2">
    <name type="scientific">Pseudarcicella hirudinis</name>
    <dbReference type="NCBI Taxonomy" id="1079859"/>
    <lineage>
        <taxon>Bacteria</taxon>
        <taxon>Pseudomonadati</taxon>
        <taxon>Bacteroidota</taxon>
        <taxon>Cytophagia</taxon>
        <taxon>Cytophagales</taxon>
        <taxon>Flectobacillaceae</taxon>
        <taxon>Pseudarcicella</taxon>
    </lineage>
</organism>
<dbReference type="InterPro" id="IPR021440">
    <property type="entry name" value="DUF3089"/>
</dbReference>